<evidence type="ECO:0000259" key="1">
    <source>
        <dbReference type="Pfam" id="PF25355"/>
    </source>
</evidence>
<gene>
    <name evidence="2" type="ORF">J4H85_02520</name>
</gene>
<name>A0A939QBT2_9MICO</name>
<keyword evidence="3" id="KW-1185">Reference proteome</keyword>
<dbReference type="AlphaFoldDB" id="A0A939QBT2"/>
<comment type="caution">
    <text evidence="2">The sequence shown here is derived from an EMBL/GenBank/DDBJ whole genome shotgun (WGS) entry which is preliminary data.</text>
</comment>
<dbReference type="EMBL" id="JAGFBF010000001">
    <property type="protein sequence ID" value="MBO2988876.1"/>
    <property type="molecule type" value="Genomic_DNA"/>
</dbReference>
<accession>A0A939QBT2</accession>
<dbReference type="InterPro" id="IPR057204">
    <property type="entry name" value="DUF7882"/>
</dbReference>
<sequence length="106" mass="12146">MGHLNYNGHDFDFDDRLLAHLKIAISQKLKRDEPFFLNWDRSTSEGSGRMSLWVSSDSSLVFRFSGGKSPEINPVWVRVLEDSANSIKGMQLFTEEQAEKIARAQR</sequence>
<dbReference type="Pfam" id="PF25355">
    <property type="entry name" value="DUF7882"/>
    <property type="match status" value="1"/>
</dbReference>
<reference evidence="2" key="1">
    <citation type="submission" date="2021-03" db="EMBL/GenBank/DDBJ databases">
        <title>Leucobacter chromiisoli sp. nov., isolated from chromium-containing soil of chemical plant.</title>
        <authorList>
            <person name="Xu Z."/>
        </authorList>
    </citation>
    <scope>NUCLEOTIDE SEQUENCE</scope>
    <source>
        <strain evidence="2">K 70/01</strain>
    </source>
</reference>
<organism evidence="2 3">
    <name type="scientific">Leucobacter tardus</name>
    <dbReference type="NCBI Taxonomy" id="501483"/>
    <lineage>
        <taxon>Bacteria</taxon>
        <taxon>Bacillati</taxon>
        <taxon>Actinomycetota</taxon>
        <taxon>Actinomycetes</taxon>
        <taxon>Micrococcales</taxon>
        <taxon>Microbacteriaceae</taxon>
        <taxon>Leucobacter</taxon>
    </lineage>
</organism>
<dbReference type="Proteomes" id="UP000668403">
    <property type="component" value="Unassembled WGS sequence"/>
</dbReference>
<dbReference type="RefSeq" id="WP_208236584.1">
    <property type="nucleotide sequence ID" value="NZ_BAAAQU010000001.1"/>
</dbReference>
<proteinExistence type="predicted"/>
<feature type="domain" description="DUF7882" evidence="1">
    <location>
        <begin position="1"/>
        <end position="95"/>
    </location>
</feature>
<evidence type="ECO:0000313" key="2">
    <source>
        <dbReference type="EMBL" id="MBO2988876.1"/>
    </source>
</evidence>
<evidence type="ECO:0000313" key="3">
    <source>
        <dbReference type="Proteomes" id="UP000668403"/>
    </source>
</evidence>
<protein>
    <recommendedName>
        <fullName evidence="1">DUF7882 domain-containing protein</fullName>
    </recommendedName>
</protein>